<dbReference type="CTD" id="79152"/>
<evidence type="ECO:0000256" key="19">
    <source>
        <dbReference type="PIRSR" id="PIRSR005149-1"/>
    </source>
</evidence>
<evidence type="ECO:0000256" key="7">
    <source>
        <dbReference type="ARBA" id="ARBA00022692"/>
    </source>
</evidence>
<feature type="binding site" evidence="19">
    <location>
        <position position="261"/>
    </location>
    <ligand>
        <name>Zn(2+)</name>
        <dbReference type="ChEBI" id="CHEBI:29105"/>
        <label>1</label>
    </ligand>
</feature>
<keyword evidence="17 18" id="KW-0275">Fatty acid biosynthesis</keyword>
<dbReference type="GO" id="GO:0080132">
    <property type="term" value="F:fatty acid 2-hydroxylase activity"/>
    <property type="evidence" value="ECO:0007669"/>
    <property type="project" value="InterPro"/>
</dbReference>
<dbReference type="PANTHER" id="PTHR12863">
    <property type="entry name" value="FATTY ACID HYDROXYLASE"/>
    <property type="match status" value="1"/>
</dbReference>
<evidence type="ECO:0000256" key="16">
    <source>
        <dbReference type="ARBA" id="ARBA00023136"/>
    </source>
</evidence>
<dbReference type="InterPro" id="IPR018506">
    <property type="entry name" value="Cyt_B5_heme-BS"/>
</dbReference>
<evidence type="ECO:0000256" key="2">
    <source>
        <dbReference type="ARBA" id="ARBA00004991"/>
    </source>
</evidence>
<dbReference type="InterPro" id="IPR036400">
    <property type="entry name" value="Cyt_B5-like_heme/steroid_sf"/>
</dbReference>
<comment type="cofactor">
    <cofactor evidence="18 19">
        <name>Zn(2+)</name>
        <dbReference type="ChEBI" id="CHEBI:29105"/>
    </cofactor>
    <text evidence="18 19">Binds 2 Zn(2+) ions per subunit that likely form a catalytic dimetal center.</text>
</comment>
<sequence>MSEMKFKLNYKGNSYDLTDFLQNHPGGYNYLKSYKNKEVPEELLKNYHASNAAFYLMKEFSESKTRGLGKDQVEGVEDLEHLVDWSKPLLLQVGKLGSMYTTWVESPVDRPVRLFSNSFLESVTRTSWYSVVLVWVPIISFFFYTGFFSYHDANKGTSQWHVPLIILFGLCLWSIAEYSLHRWLFHLDPKTSPFLITLNFMIHGIHHKVPFDADRLLFPPLPAGIIGIAFYYLFTWLLPSHMVDLTFGGFCLGYLIYDMTHFYLHHGCPAAETFLYDLKRYHNKHHFDFKNDGFGVSSPYWDKVFGTLIYLKGLPKAINWTIPTEF</sequence>
<gene>
    <name evidence="23" type="primary">LOC108737020</name>
</gene>
<dbReference type="InterPro" id="IPR014430">
    <property type="entry name" value="Scs7"/>
</dbReference>
<evidence type="ECO:0000256" key="6">
    <source>
        <dbReference type="ARBA" id="ARBA00022617"/>
    </source>
</evidence>
<evidence type="ECO:0000256" key="13">
    <source>
        <dbReference type="ARBA" id="ARBA00023002"/>
    </source>
</evidence>
<comment type="similarity">
    <text evidence="4 18">Belongs to the sterol desaturase family. SCS7 subfamily.</text>
</comment>
<evidence type="ECO:0000313" key="23">
    <source>
        <dbReference type="RefSeq" id="XP_025836315.1"/>
    </source>
</evidence>
<evidence type="ECO:0000256" key="5">
    <source>
        <dbReference type="ARBA" id="ARBA00022516"/>
    </source>
</evidence>
<dbReference type="KEGG" id="apln:108737020"/>
<feature type="transmembrane region" description="Helical" evidence="20">
    <location>
        <begin position="128"/>
        <end position="148"/>
    </location>
</feature>
<evidence type="ECO:0000313" key="22">
    <source>
        <dbReference type="Proteomes" id="UP000192223"/>
    </source>
</evidence>
<name>A0A7F5RKC8_AGRPL</name>
<keyword evidence="15 18" id="KW-0443">Lipid metabolism</keyword>
<protein>
    <recommendedName>
        <fullName evidence="18">Fatty acid 2-hydroxylase</fullName>
        <ecNumber evidence="18">1.-.-.-</ecNumber>
    </recommendedName>
</protein>
<keyword evidence="10 18" id="KW-0276">Fatty acid metabolism</keyword>
<dbReference type="GO" id="GO:0020037">
    <property type="term" value="F:heme binding"/>
    <property type="evidence" value="ECO:0007669"/>
    <property type="project" value="InterPro"/>
</dbReference>
<feature type="binding site" evidence="19">
    <location>
        <position position="203"/>
    </location>
    <ligand>
        <name>Zn(2+)</name>
        <dbReference type="ChEBI" id="CHEBI:29105"/>
        <label>1</label>
    </ligand>
</feature>
<dbReference type="InterPro" id="IPR001199">
    <property type="entry name" value="Cyt_B5-like_heme/steroid-bd"/>
</dbReference>
<evidence type="ECO:0000256" key="11">
    <source>
        <dbReference type="ARBA" id="ARBA00022833"/>
    </source>
</evidence>
<organism evidence="22 23">
    <name type="scientific">Agrilus planipennis</name>
    <name type="common">Emerald ash borer</name>
    <name type="synonym">Agrilus marcopoli</name>
    <dbReference type="NCBI Taxonomy" id="224129"/>
    <lineage>
        <taxon>Eukaryota</taxon>
        <taxon>Metazoa</taxon>
        <taxon>Ecdysozoa</taxon>
        <taxon>Arthropoda</taxon>
        <taxon>Hexapoda</taxon>
        <taxon>Insecta</taxon>
        <taxon>Pterygota</taxon>
        <taxon>Neoptera</taxon>
        <taxon>Endopterygota</taxon>
        <taxon>Coleoptera</taxon>
        <taxon>Polyphaga</taxon>
        <taxon>Elateriformia</taxon>
        <taxon>Buprestoidea</taxon>
        <taxon>Buprestidae</taxon>
        <taxon>Agrilinae</taxon>
        <taxon>Agrilus</taxon>
    </lineage>
</organism>
<evidence type="ECO:0000256" key="9">
    <source>
        <dbReference type="ARBA" id="ARBA00022824"/>
    </source>
</evidence>
<keyword evidence="8 18" id="KW-0479">Metal-binding</keyword>
<dbReference type="OrthoDB" id="2204368at2759"/>
<dbReference type="RefSeq" id="XP_025836315.1">
    <property type="nucleotide sequence ID" value="XM_025980530.1"/>
</dbReference>
<dbReference type="PROSITE" id="PS50255">
    <property type="entry name" value="CYTOCHROME_B5_2"/>
    <property type="match status" value="1"/>
</dbReference>
<dbReference type="Pfam" id="PF04116">
    <property type="entry name" value="FA_hydroxylase"/>
    <property type="match status" value="1"/>
</dbReference>
<evidence type="ECO:0000256" key="17">
    <source>
        <dbReference type="ARBA" id="ARBA00023160"/>
    </source>
</evidence>
<comment type="function">
    <text evidence="18">Catalyzes stereospecific hydroxylation of free fatty acids at the C-2 position to produce (R)-2-hydroxy fatty acids, which are building blocks of sphingolipids and glycosphingolipids common in neural tissue and epidermis. Plays an essential role in the synthesis of galactosphingolipids of the myelin sheath. Responsible for the synthesis of sphingolipids and glycosphingolipids involved in the formation of epidermal lamellar bodies critical for skin permeability barrier. Participates in the synthesis of glycosphingolipids and a fraction of type II wax diesters in sebaceous gland, specifically regulating hair follicle homeostasis. Involved in the synthesis of sphingolipids of plasma membrane rafts, controlling lipid raft mobility and trafficking of raft-associated proteins.</text>
</comment>
<comment type="subcellular location">
    <subcellularLocation>
        <location evidence="1">Endoplasmic reticulum membrane</location>
        <topology evidence="1">Multi-pass membrane protein</topology>
    </subcellularLocation>
</comment>
<keyword evidence="22" id="KW-1185">Reference proteome</keyword>
<accession>A0A7F5RKC8</accession>
<evidence type="ECO:0000256" key="20">
    <source>
        <dbReference type="SAM" id="Phobius"/>
    </source>
</evidence>
<feature type="transmembrane region" description="Helical" evidence="20">
    <location>
        <begin position="240"/>
        <end position="257"/>
    </location>
</feature>
<proteinExistence type="inferred from homology"/>
<dbReference type="AlphaFoldDB" id="A0A7F5RKC8"/>
<keyword evidence="16 18" id="KW-0472">Membrane</keyword>
<evidence type="ECO:0000256" key="18">
    <source>
        <dbReference type="PIRNR" id="PIRNR005149"/>
    </source>
</evidence>
<evidence type="ECO:0000256" key="14">
    <source>
        <dbReference type="ARBA" id="ARBA00023004"/>
    </source>
</evidence>
<keyword evidence="13 18" id="KW-0560">Oxidoreductase</keyword>
<evidence type="ECO:0000256" key="15">
    <source>
        <dbReference type="ARBA" id="ARBA00023098"/>
    </source>
</evidence>
<keyword evidence="6" id="KW-0349">Heme</keyword>
<dbReference type="GO" id="GO:0005789">
    <property type="term" value="C:endoplasmic reticulum membrane"/>
    <property type="evidence" value="ECO:0007669"/>
    <property type="project" value="UniProtKB-SubCell"/>
</dbReference>
<keyword evidence="5 18" id="KW-0444">Lipid biosynthesis</keyword>
<dbReference type="SUPFAM" id="SSF55856">
    <property type="entry name" value="Cytochrome b5-like heme/steroid binding domain"/>
    <property type="match status" value="1"/>
</dbReference>
<feature type="binding site" evidence="19">
    <location>
        <position position="285"/>
    </location>
    <ligand>
        <name>Zn(2+)</name>
        <dbReference type="ChEBI" id="CHEBI:29105"/>
        <label>1</label>
    </ligand>
</feature>
<feature type="binding site" evidence="19">
    <location>
        <position position="282"/>
    </location>
    <ligand>
        <name>Zn(2+)</name>
        <dbReference type="ChEBI" id="CHEBI:29105"/>
        <label>1</label>
    </ligand>
</feature>
<feature type="domain" description="Cytochrome b5 heme-binding" evidence="21">
    <location>
        <begin position="1"/>
        <end position="72"/>
    </location>
</feature>
<dbReference type="InterPro" id="IPR006694">
    <property type="entry name" value="Fatty_acid_hydroxylase"/>
</dbReference>
<dbReference type="PIRSF" id="PIRSF005149">
    <property type="entry name" value="IPC-B_HD"/>
    <property type="match status" value="1"/>
</dbReference>
<comment type="pathway">
    <text evidence="2">Sphingolipid metabolism.</text>
</comment>
<dbReference type="EC" id="1.-.-.-" evidence="18"/>
<evidence type="ECO:0000256" key="3">
    <source>
        <dbReference type="ARBA" id="ARBA00005189"/>
    </source>
</evidence>
<feature type="binding site" evidence="19">
    <location>
        <position position="206"/>
    </location>
    <ligand>
        <name>Zn(2+)</name>
        <dbReference type="ChEBI" id="CHEBI:29105"/>
        <label>1</label>
    </ligand>
</feature>
<feature type="transmembrane region" description="Helical" evidence="20">
    <location>
        <begin position="216"/>
        <end position="234"/>
    </location>
</feature>
<evidence type="ECO:0000256" key="12">
    <source>
        <dbReference type="ARBA" id="ARBA00022989"/>
    </source>
</evidence>
<comment type="pathway">
    <text evidence="3">Lipid metabolism.</text>
</comment>
<reference evidence="23" key="1">
    <citation type="submission" date="2025-08" db="UniProtKB">
        <authorList>
            <consortium name="RefSeq"/>
        </authorList>
    </citation>
    <scope>IDENTIFICATION</scope>
    <source>
        <tissue evidence="23">Entire body</tissue>
    </source>
</reference>
<keyword evidence="9 18" id="KW-0256">Endoplasmic reticulum</keyword>
<dbReference type="Proteomes" id="UP000192223">
    <property type="component" value="Unplaced"/>
</dbReference>
<evidence type="ECO:0000256" key="4">
    <source>
        <dbReference type="ARBA" id="ARBA00005747"/>
    </source>
</evidence>
<evidence type="ECO:0000256" key="1">
    <source>
        <dbReference type="ARBA" id="ARBA00004477"/>
    </source>
</evidence>
<feature type="binding site" evidence="19">
    <location>
        <position position="286"/>
    </location>
    <ligand>
        <name>Zn(2+)</name>
        <dbReference type="ChEBI" id="CHEBI:29105"/>
        <label>1</label>
    </ligand>
</feature>
<dbReference type="GO" id="GO:0005506">
    <property type="term" value="F:iron ion binding"/>
    <property type="evidence" value="ECO:0007669"/>
    <property type="project" value="UniProtKB-UniRule"/>
</dbReference>
<feature type="transmembrane region" description="Helical" evidence="20">
    <location>
        <begin position="160"/>
        <end position="180"/>
    </location>
</feature>
<feature type="binding site" evidence="19">
    <location>
        <position position="207"/>
    </location>
    <ligand>
        <name>Zn(2+)</name>
        <dbReference type="ChEBI" id="CHEBI:29105"/>
        <label>1</label>
    </ligand>
</feature>
<dbReference type="PANTHER" id="PTHR12863:SF1">
    <property type="entry name" value="FATTY ACID 2-HYDROXYLASE"/>
    <property type="match status" value="1"/>
</dbReference>
<keyword evidence="11 19" id="KW-0862">Zinc</keyword>
<evidence type="ECO:0000259" key="21">
    <source>
        <dbReference type="PROSITE" id="PS50255"/>
    </source>
</evidence>
<dbReference type="Gene3D" id="3.10.120.10">
    <property type="entry name" value="Cytochrome b5-like heme/steroid binding domain"/>
    <property type="match status" value="1"/>
</dbReference>
<dbReference type="FunCoup" id="A0A7F5RKC8">
    <property type="interactions" value="42"/>
</dbReference>
<dbReference type="GO" id="GO:0006633">
    <property type="term" value="P:fatty acid biosynthetic process"/>
    <property type="evidence" value="ECO:0007669"/>
    <property type="project" value="UniProtKB-KW"/>
</dbReference>
<dbReference type="GeneID" id="108737020"/>
<keyword evidence="7 20" id="KW-0812">Transmembrane</keyword>
<keyword evidence="14 18" id="KW-0408">Iron</keyword>
<feature type="binding site" evidence="19">
    <location>
        <position position="181"/>
    </location>
    <ligand>
        <name>Zn(2+)</name>
        <dbReference type="ChEBI" id="CHEBI:29105"/>
        <label>1</label>
    </ligand>
</feature>
<feature type="binding site" evidence="19">
    <location>
        <position position="265"/>
    </location>
    <ligand>
        <name>Zn(2+)</name>
        <dbReference type="ChEBI" id="CHEBI:29105"/>
        <label>1</label>
    </ligand>
</feature>
<keyword evidence="12 20" id="KW-1133">Transmembrane helix</keyword>
<dbReference type="PROSITE" id="PS00191">
    <property type="entry name" value="CYTOCHROME_B5_1"/>
    <property type="match status" value="1"/>
</dbReference>
<feature type="binding site" evidence="19">
    <location>
        <position position="186"/>
    </location>
    <ligand>
        <name>Zn(2+)</name>
        <dbReference type="ChEBI" id="CHEBI:29105"/>
        <label>1</label>
    </ligand>
</feature>
<evidence type="ECO:0000256" key="8">
    <source>
        <dbReference type="ARBA" id="ARBA00022723"/>
    </source>
</evidence>
<evidence type="ECO:0000256" key="10">
    <source>
        <dbReference type="ARBA" id="ARBA00022832"/>
    </source>
</evidence>
<dbReference type="InParanoid" id="A0A7F5RKC8"/>
<dbReference type="Pfam" id="PF00173">
    <property type="entry name" value="Cyt-b5"/>
    <property type="match status" value="1"/>
</dbReference>